<evidence type="ECO:0000313" key="2">
    <source>
        <dbReference type="Proteomes" id="UP001164286"/>
    </source>
</evidence>
<accession>A0AA38HC04</accession>
<dbReference type="EMBL" id="JAKWFO010000003">
    <property type="protein sequence ID" value="KAI9638567.1"/>
    <property type="molecule type" value="Genomic_DNA"/>
</dbReference>
<keyword evidence="2" id="KW-1185">Reference proteome</keyword>
<comment type="caution">
    <text evidence="1">The sequence shown here is derived from an EMBL/GenBank/DDBJ whole genome shotgun (WGS) entry which is preliminary data.</text>
</comment>
<dbReference type="GeneID" id="77727623"/>
<dbReference type="RefSeq" id="XP_052948344.1">
    <property type="nucleotide sequence ID" value="XM_053088418.1"/>
</dbReference>
<sequence length="340" mass="37520">MSDERASLTDTDYVTGMKEALLRGDLYPSTATEFPEGEPVFPSILPFLAKDCLDRLASSGASERVIEFEKAAALLKDLRRSVRHAHDHLFDAVIEGLEQAWKAPEAALTIDQLQAFEPWQKLTNAIAESAQNAYTNDADSWLEEKDVGLLPHNDDLDALFGGPVDRVHKDRAPAGSPGVYQRNRTPTKISLAFTLPRPLQAAVHHSCWGQSPTSSSRVSCDARSSDGGVPEAQVERKFASIYHDDGANVVLRYMKDKMVFGTVIAEDLISKATEELFGFRSLSIARCTVDTYRQGLIQAIGTAQNLCPMPIGSHVHRAVDSLWPTSRTEQQKLFALNRLK</sequence>
<evidence type="ECO:0000313" key="1">
    <source>
        <dbReference type="EMBL" id="KAI9638567.1"/>
    </source>
</evidence>
<proteinExistence type="predicted"/>
<dbReference type="AlphaFoldDB" id="A0AA38HC04"/>
<dbReference type="Proteomes" id="UP001164286">
    <property type="component" value="Unassembled WGS sequence"/>
</dbReference>
<organism evidence="1 2">
    <name type="scientific">Dioszegia hungarica</name>
    <dbReference type="NCBI Taxonomy" id="4972"/>
    <lineage>
        <taxon>Eukaryota</taxon>
        <taxon>Fungi</taxon>
        <taxon>Dikarya</taxon>
        <taxon>Basidiomycota</taxon>
        <taxon>Agaricomycotina</taxon>
        <taxon>Tremellomycetes</taxon>
        <taxon>Tremellales</taxon>
        <taxon>Bulleribasidiaceae</taxon>
        <taxon>Dioszegia</taxon>
    </lineage>
</organism>
<reference evidence="1" key="1">
    <citation type="journal article" date="2022" name="G3 (Bethesda)">
        <title>High quality genome of the basidiomycete yeast Dioszegia hungarica PDD-24b-2 isolated from cloud water.</title>
        <authorList>
            <person name="Jarrige D."/>
            <person name="Haridas S."/>
            <person name="Bleykasten-Grosshans C."/>
            <person name="Joly M."/>
            <person name="Nadalig T."/>
            <person name="Sancelme M."/>
            <person name="Vuilleumier S."/>
            <person name="Grigoriev I.V."/>
            <person name="Amato P."/>
            <person name="Bringel F."/>
        </authorList>
    </citation>
    <scope>NUCLEOTIDE SEQUENCE</scope>
    <source>
        <strain evidence="1">PDD-24b-2</strain>
    </source>
</reference>
<name>A0AA38HC04_9TREE</name>
<protein>
    <submittedName>
        <fullName evidence="1">Uncharacterized protein</fullName>
    </submittedName>
</protein>
<gene>
    <name evidence="1" type="ORF">MKK02DRAFT_31985</name>
</gene>